<keyword evidence="4" id="KW-0129">CBS domain</keyword>
<protein>
    <submittedName>
        <fullName evidence="6">Cystathionine beta-synthase</fullName>
    </submittedName>
</protein>
<feature type="domain" description="CBS" evidence="5">
    <location>
        <begin position="335"/>
        <end position="398"/>
    </location>
</feature>
<dbReference type="CDD" id="cd01561">
    <property type="entry name" value="CBS_like"/>
    <property type="match status" value="1"/>
</dbReference>
<dbReference type="GO" id="GO:0016765">
    <property type="term" value="F:transferase activity, transferring alkyl or aryl (other than methyl) groups"/>
    <property type="evidence" value="ECO:0007669"/>
    <property type="project" value="UniProtKB-ARBA"/>
</dbReference>
<dbReference type="FunFam" id="3.40.50.1100:FF:000118">
    <property type="entry name" value="Related to CYS4-cystathionine beta-synthase"/>
    <property type="match status" value="1"/>
</dbReference>
<dbReference type="EMBL" id="BSOH01000020">
    <property type="protein sequence ID" value="GLR18282.1"/>
    <property type="molecule type" value="Genomic_DNA"/>
</dbReference>
<sequence length="452" mass="50068">MDYYNNILETIGNTPMVKLNKITSDVPALVLAKVESFNPGNSIKDRMALKMVEDAEKSGLLKPGGTIIECTSGNTGMGIALAAVVKGYKCIFTSSDKQSKEKFDILRAMGAEVIVCPTNVTPDDPRSYYSVAEKLSKEIPNSFWANQYDNHSNTVAHYESTGPEIWEQTEGKITHLVVGVGTGGTISGTGKYLKEKNPNIKIWGVDTYGSVFKKYHETGEFDEKEIYPYITEGIGEDILPKNVDFGVIDYFEKVSDKDAAVLARRLAKEEGLFMGYSAGSAIGGVLQLKDKLTKDDVVVVILHDHGSRYVGKIYNDDWMRDRGFLESDFTIADLIRRKDAEPFISIEVSDTVKKAMQMMKESDISQMPVMENNEIVGSINESQVLSFILENPVNNADKSVKEIMGKPFPIVDSQLSARELNKYISKDVPAVVSKSNTGDFHIVTQYDLIQAL</sequence>
<dbReference type="InterPro" id="IPR046342">
    <property type="entry name" value="CBS_dom_sf"/>
</dbReference>
<evidence type="ECO:0000256" key="4">
    <source>
        <dbReference type="PROSITE-ProRule" id="PRU00703"/>
    </source>
</evidence>
<dbReference type="Gene3D" id="3.10.580.10">
    <property type="entry name" value="CBS-domain"/>
    <property type="match status" value="1"/>
</dbReference>
<dbReference type="InterPro" id="IPR050214">
    <property type="entry name" value="Cys_Synth/Cystath_Beta-Synth"/>
</dbReference>
<dbReference type="Proteomes" id="UP001156666">
    <property type="component" value="Unassembled WGS sequence"/>
</dbReference>
<dbReference type="SMART" id="SM00116">
    <property type="entry name" value="CBS"/>
    <property type="match status" value="1"/>
</dbReference>
<dbReference type="SUPFAM" id="SSF54631">
    <property type="entry name" value="CBS-domain pair"/>
    <property type="match status" value="1"/>
</dbReference>
<dbReference type="RefSeq" id="WP_235293646.1">
    <property type="nucleotide sequence ID" value="NZ_BSOH01000020.1"/>
</dbReference>
<evidence type="ECO:0000256" key="1">
    <source>
        <dbReference type="ARBA" id="ARBA00001933"/>
    </source>
</evidence>
<dbReference type="GO" id="GO:0006535">
    <property type="term" value="P:cysteine biosynthetic process from serine"/>
    <property type="evidence" value="ECO:0007669"/>
    <property type="project" value="InterPro"/>
</dbReference>
<reference evidence="6" key="1">
    <citation type="journal article" date="2014" name="Int. J. Syst. Evol. Microbiol.">
        <title>Complete genome sequence of Corynebacterium casei LMG S-19264T (=DSM 44701T), isolated from a smear-ripened cheese.</title>
        <authorList>
            <consortium name="US DOE Joint Genome Institute (JGI-PGF)"/>
            <person name="Walter F."/>
            <person name="Albersmeier A."/>
            <person name="Kalinowski J."/>
            <person name="Ruckert C."/>
        </authorList>
    </citation>
    <scope>NUCLEOTIDE SEQUENCE</scope>
    <source>
        <strain evidence="6">NBRC 108769</strain>
    </source>
</reference>
<dbReference type="SUPFAM" id="SSF53686">
    <property type="entry name" value="Tryptophan synthase beta subunit-like PLP-dependent enzymes"/>
    <property type="match status" value="1"/>
</dbReference>
<dbReference type="InterPro" id="IPR001216">
    <property type="entry name" value="P-phosphate_BS"/>
</dbReference>
<evidence type="ECO:0000313" key="7">
    <source>
        <dbReference type="Proteomes" id="UP001156666"/>
    </source>
</evidence>
<keyword evidence="7" id="KW-1185">Reference proteome</keyword>
<organism evidence="6 7">
    <name type="scientific">Portibacter lacus</name>
    <dbReference type="NCBI Taxonomy" id="1099794"/>
    <lineage>
        <taxon>Bacteria</taxon>
        <taxon>Pseudomonadati</taxon>
        <taxon>Bacteroidota</taxon>
        <taxon>Saprospiria</taxon>
        <taxon>Saprospirales</taxon>
        <taxon>Haliscomenobacteraceae</taxon>
        <taxon>Portibacter</taxon>
    </lineage>
</organism>
<accession>A0AA37WF97</accession>
<evidence type="ECO:0000259" key="5">
    <source>
        <dbReference type="PROSITE" id="PS51371"/>
    </source>
</evidence>
<dbReference type="Gene3D" id="3.40.50.1100">
    <property type="match status" value="2"/>
</dbReference>
<dbReference type="Pfam" id="PF00291">
    <property type="entry name" value="PALP"/>
    <property type="match status" value="1"/>
</dbReference>
<reference evidence="6" key="2">
    <citation type="submission" date="2023-01" db="EMBL/GenBank/DDBJ databases">
        <title>Draft genome sequence of Portibacter lacus strain NBRC 108769.</title>
        <authorList>
            <person name="Sun Q."/>
            <person name="Mori K."/>
        </authorList>
    </citation>
    <scope>NUCLEOTIDE SEQUENCE</scope>
    <source>
        <strain evidence="6">NBRC 108769</strain>
    </source>
</reference>
<dbReference type="Pfam" id="PF00571">
    <property type="entry name" value="CBS"/>
    <property type="match status" value="1"/>
</dbReference>
<evidence type="ECO:0000256" key="3">
    <source>
        <dbReference type="ARBA" id="ARBA00022898"/>
    </source>
</evidence>
<dbReference type="InterPro" id="IPR001926">
    <property type="entry name" value="TrpB-like_PALP"/>
</dbReference>
<dbReference type="InterPro" id="IPR000644">
    <property type="entry name" value="CBS_dom"/>
</dbReference>
<dbReference type="PANTHER" id="PTHR10314">
    <property type="entry name" value="CYSTATHIONINE BETA-SYNTHASE"/>
    <property type="match status" value="1"/>
</dbReference>
<comment type="cofactor">
    <cofactor evidence="1">
        <name>pyridoxal 5'-phosphate</name>
        <dbReference type="ChEBI" id="CHEBI:597326"/>
    </cofactor>
</comment>
<dbReference type="PROSITE" id="PS00901">
    <property type="entry name" value="CYS_SYNTHASE"/>
    <property type="match status" value="1"/>
</dbReference>
<keyword evidence="3" id="KW-0663">Pyridoxal phosphate</keyword>
<name>A0AA37WF97_9BACT</name>
<dbReference type="AlphaFoldDB" id="A0AA37WF97"/>
<dbReference type="InterPro" id="IPR036052">
    <property type="entry name" value="TrpB-like_PALP_sf"/>
</dbReference>
<proteinExistence type="inferred from homology"/>
<dbReference type="PROSITE" id="PS51371">
    <property type="entry name" value="CBS"/>
    <property type="match status" value="1"/>
</dbReference>
<dbReference type="FunFam" id="3.40.50.1100:FF:000003">
    <property type="entry name" value="Cystathionine beta-synthase"/>
    <property type="match status" value="1"/>
</dbReference>
<comment type="similarity">
    <text evidence="2">Belongs to the cysteine synthase/cystathionine beta-synthase family.</text>
</comment>
<comment type="caution">
    <text evidence="6">The sequence shown here is derived from an EMBL/GenBank/DDBJ whole genome shotgun (WGS) entry which is preliminary data.</text>
</comment>
<gene>
    <name evidence="6" type="ORF">GCM10007940_28980</name>
</gene>
<evidence type="ECO:0000256" key="2">
    <source>
        <dbReference type="ARBA" id="ARBA00007103"/>
    </source>
</evidence>
<evidence type="ECO:0000313" key="6">
    <source>
        <dbReference type="EMBL" id="GLR18282.1"/>
    </source>
</evidence>